<dbReference type="SUPFAM" id="SSF51419">
    <property type="entry name" value="PLP-binding barrel"/>
    <property type="match status" value="1"/>
</dbReference>
<comment type="similarity">
    <text evidence="2 4">Belongs to the pyridoxal phosphate-binding protein YggS/PROSC family.</text>
</comment>
<evidence type="ECO:0000256" key="4">
    <source>
        <dbReference type="RuleBase" id="RU004514"/>
    </source>
</evidence>
<proteinExistence type="inferred from homology"/>
<protein>
    <recommendedName>
        <fullName evidence="2">Pyridoxal phosphate homeostasis protein</fullName>
        <shortName evidence="2">PLP homeostasis protein</shortName>
    </recommendedName>
</protein>
<evidence type="ECO:0000259" key="5">
    <source>
        <dbReference type="Pfam" id="PF01168"/>
    </source>
</evidence>
<dbReference type="FunFam" id="3.20.20.10:FF:000018">
    <property type="entry name" value="Pyridoxal phosphate homeostasis protein"/>
    <property type="match status" value="1"/>
</dbReference>
<dbReference type="AlphaFoldDB" id="A0A8J4H7V9"/>
<feature type="modified residue" description="N6-(pyridoxal phosphate)lysine" evidence="2 3">
    <location>
        <position position="46"/>
    </location>
</feature>
<dbReference type="InterPro" id="IPR001608">
    <property type="entry name" value="Ala_racemase_N"/>
</dbReference>
<dbReference type="HAMAP" id="MF_02087">
    <property type="entry name" value="PLP_homeostasis"/>
    <property type="match status" value="1"/>
</dbReference>
<dbReference type="PANTHER" id="PTHR10146">
    <property type="entry name" value="PROLINE SYNTHETASE CO-TRANSCRIBED BACTERIAL HOMOLOG PROTEIN"/>
    <property type="match status" value="1"/>
</dbReference>
<dbReference type="GO" id="GO:0030170">
    <property type="term" value="F:pyridoxal phosphate binding"/>
    <property type="evidence" value="ECO:0007669"/>
    <property type="project" value="UniProtKB-UniRule"/>
</dbReference>
<name>A0A8J4H7V9_9PROT</name>
<organism evidence="6">
    <name type="scientific">Acidicaldus sp</name>
    <dbReference type="NCBI Taxonomy" id="1872105"/>
    <lineage>
        <taxon>Bacteria</taxon>
        <taxon>Pseudomonadati</taxon>
        <taxon>Pseudomonadota</taxon>
        <taxon>Alphaproteobacteria</taxon>
        <taxon>Acetobacterales</taxon>
        <taxon>Acetobacteraceae</taxon>
        <taxon>Acidicaldus</taxon>
    </lineage>
</organism>
<dbReference type="InterPro" id="IPR011078">
    <property type="entry name" value="PyrdxlP_homeostasis"/>
</dbReference>
<sequence>MTRLEARTTPPGEIAARLEAVRAEIAAAALACKRDPAAITLVAVSKTHPALAVEAALRAGQRRFGENRVQEAAAKFSPLRAAWPDLRLHLIGPLQTNKAREAVRLFDVIESLDRPRLADALASAIAREGRQPDLLIEVNLGCEPQKSGVPRDQADAFISACQARFGPALTGLMGIPPAAADPAPHFAWLAACARRHGLGVLSMGMSADFPAAIAAGATHIRLGTAIFGARPAGLPGHSR</sequence>
<dbReference type="EMBL" id="DTQM01000050">
    <property type="protein sequence ID" value="HGC42051.1"/>
    <property type="molecule type" value="Genomic_DNA"/>
</dbReference>
<comment type="cofactor">
    <cofactor evidence="3">
        <name>pyridoxal 5'-phosphate</name>
        <dbReference type="ChEBI" id="CHEBI:597326"/>
    </cofactor>
</comment>
<dbReference type="Pfam" id="PF01168">
    <property type="entry name" value="Ala_racemase_N"/>
    <property type="match status" value="1"/>
</dbReference>
<evidence type="ECO:0000313" key="6">
    <source>
        <dbReference type="EMBL" id="HGC42051.1"/>
    </source>
</evidence>
<dbReference type="InterPro" id="IPR029066">
    <property type="entry name" value="PLP-binding_barrel"/>
</dbReference>
<reference evidence="6" key="1">
    <citation type="journal article" date="2020" name="mSystems">
        <title>Genome- and Community-Level Interaction Insights into Carbon Utilization and Element Cycling Functions of Hydrothermarchaeota in Hydrothermal Sediment.</title>
        <authorList>
            <person name="Zhou Z."/>
            <person name="Liu Y."/>
            <person name="Xu W."/>
            <person name="Pan J."/>
            <person name="Luo Z.H."/>
            <person name="Li M."/>
        </authorList>
    </citation>
    <scope>NUCLEOTIDE SEQUENCE</scope>
    <source>
        <strain evidence="6">SpSt-997</strain>
    </source>
</reference>
<comment type="function">
    <text evidence="2">Pyridoxal 5'-phosphate (PLP)-binding protein, which is involved in PLP homeostasis.</text>
</comment>
<dbReference type="PIRSF" id="PIRSF004848">
    <property type="entry name" value="YBL036c_PLPDEIII"/>
    <property type="match status" value="1"/>
</dbReference>
<dbReference type="PANTHER" id="PTHR10146:SF14">
    <property type="entry name" value="PYRIDOXAL PHOSPHATE HOMEOSTASIS PROTEIN"/>
    <property type="match status" value="1"/>
</dbReference>
<gene>
    <name evidence="6" type="ORF">ENY07_02345</name>
</gene>
<dbReference type="Gene3D" id="3.20.20.10">
    <property type="entry name" value="Alanine racemase"/>
    <property type="match status" value="1"/>
</dbReference>
<evidence type="ECO:0000256" key="2">
    <source>
        <dbReference type="HAMAP-Rule" id="MF_02087"/>
    </source>
</evidence>
<evidence type="ECO:0000256" key="3">
    <source>
        <dbReference type="PIRSR" id="PIRSR004848-1"/>
    </source>
</evidence>
<dbReference type="CDD" id="cd00635">
    <property type="entry name" value="PLPDE_III_YBL036c_like"/>
    <property type="match status" value="1"/>
</dbReference>
<evidence type="ECO:0000256" key="1">
    <source>
        <dbReference type="ARBA" id="ARBA00022898"/>
    </source>
</evidence>
<accession>A0A8J4H7V9</accession>
<feature type="domain" description="Alanine racemase N-terminal" evidence="5">
    <location>
        <begin position="20"/>
        <end position="231"/>
    </location>
</feature>
<comment type="caution">
    <text evidence="6">The sequence shown here is derived from an EMBL/GenBank/DDBJ whole genome shotgun (WGS) entry which is preliminary data.</text>
</comment>
<dbReference type="NCBIfam" id="TIGR00044">
    <property type="entry name" value="YggS family pyridoxal phosphate-dependent enzyme"/>
    <property type="match status" value="1"/>
</dbReference>
<keyword evidence="1 2" id="KW-0663">Pyridoxal phosphate</keyword>